<organism evidence="1 2">
    <name type="scientific">Gomphillus americanus</name>
    <dbReference type="NCBI Taxonomy" id="1940652"/>
    <lineage>
        <taxon>Eukaryota</taxon>
        <taxon>Fungi</taxon>
        <taxon>Dikarya</taxon>
        <taxon>Ascomycota</taxon>
        <taxon>Pezizomycotina</taxon>
        <taxon>Lecanoromycetes</taxon>
        <taxon>OSLEUM clade</taxon>
        <taxon>Ostropomycetidae</taxon>
        <taxon>Ostropales</taxon>
        <taxon>Graphidaceae</taxon>
        <taxon>Gomphilloideae</taxon>
        <taxon>Gomphillus</taxon>
    </lineage>
</organism>
<gene>
    <name evidence="1" type="ORF">GOMPHAMPRED_004573</name>
</gene>
<evidence type="ECO:0000313" key="2">
    <source>
        <dbReference type="Proteomes" id="UP000664169"/>
    </source>
</evidence>
<proteinExistence type="predicted"/>
<dbReference type="EMBL" id="CAJPDQ010000028">
    <property type="protein sequence ID" value="CAF9928012.1"/>
    <property type="molecule type" value="Genomic_DNA"/>
</dbReference>
<sequence length="367" mass="41226">MVPVPVIILTTPEQELHNLTELLDCVPAGETLPLRGQGEALPLLRPRISKPSTALPEVLDSHLSVSGNVTKSTQILKRTKRSDSLSDVFISSKLSEHQQIKHSKAVVDPQKPLTSIMAYIVDISSSVTAFSNPFCSLLSFSSRLNNCYTWTDSQPRRPSQVSFSKLATSSARDDHQTYPLRHSPACNKLKTWEVVYTPSKLKQQQDSSITTLQPVSIHKKKGILSATTILEVSNELNQSAIQPDGFCLGIPKYHEQIEVQFRLLMIRNAWDTWPMCYQQDMHAWPLAKKWLLIYQYEALAWVRNQCTIAGSPKCKADVFPIVSSGNTHPKSSSVPTSTSETVSAKPVKTAYHYILRDWHKRFNMKSI</sequence>
<accession>A0A8H3IHA5</accession>
<comment type="caution">
    <text evidence="1">The sequence shown here is derived from an EMBL/GenBank/DDBJ whole genome shotgun (WGS) entry which is preliminary data.</text>
</comment>
<name>A0A8H3IHA5_9LECA</name>
<reference evidence="1" key="1">
    <citation type="submission" date="2021-03" db="EMBL/GenBank/DDBJ databases">
        <authorList>
            <person name="Tagirdzhanova G."/>
        </authorList>
    </citation>
    <scope>NUCLEOTIDE SEQUENCE</scope>
</reference>
<protein>
    <submittedName>
        <fullName evidence="1">Uncharacterized protein</fullName>
    </submittedName>
</protein>
<dbReference type="AlphaFoldDB" id="A0A8H3IHA5"/>
<dbReference type="Proteomes" id="UP000664169">
    <property type="component" value="Unassembled WGS sequence"/>
</dbReference>
<evidence type="ECO:0000313" key="1">
    <source>
        <dbReference type="EMBL" id="CAF9928012.1"/>
    </source>
</evidence>
<keyword evidence="2" id="KW-1185">Reference proteome</keyword>